<name>A0A1T5JLY3_9MICO</name>
<keyword evidence="4" id="KW-1185">Reference proteome</keyword>
<evidence type="ECO:0000256" key="2">
    <source>
        <dbReference type="SAM" id="Phobius"/>
    </source>
</evidence>
<gene>
    <name evidence="3" type="ORF">SAMN04324258_1534</name>
</gene>
<dbReference type="RefSeq" id="WP_245806973.1">
    <property type="nucleotide sequence ID" value="NZ_FUZQ01000002.1"/>
</dbReference>
<dbReference type="InterPro" id="IPR046095">
    <property type="entry name" value="DUF6113"/>
</dbReference>
<evidence type="ECO:0008006" key="5">
    <source>
        <dbReference type="Google" id="ProtNLM"/>
    </source>
</evidence>
<dbReference type="Pfam" id="PF19608">
    <property type="entry name" value="DUF6113"/>
    <property type="match status" value="1"/>
</dbReference>
<feature type="region of interest" description="Disordered" evidence="1">
    <location>
        <begin position="1"/>
        <end position="20"/>
    </location>
</feature>
<feature type="transmembrane region" description="Helical" evidence="2">
    <location>
        <begin position="81"/>
        <end position="102"/>
    </location>
</feature>
<accession>A0A1T5JLY3</accession>
<dbReference type="STRING" id="526729.SAMN04324258_1534"/>
<feature type="compositionally biased region" description="Low complexity" evidence="1">
    <location>
        <begin position="7"/>
        <end position="16"/>
    </location>
</feature>
<dbReference type="Proteomes" id="UP000189777">
    <property type="component" value="Unassembled WGS sequence"/>
</dbReference>
<keyword evidence="2" id="KW-0812">Transmembrane</keyword>
<sequence>MTMPEHATSSSAPTAPAGGGRWWRSAVRTVLAVALGAVVGVLGTVAHRTQWQDLPVGIVLALAITLSTAVLCRAWSGMGPLLAAGAGWVVAVQVLAVAGPGGDVLVPAQPVGLVWTYGGLAMFLVAAFLPRSWFSDRPR</sequence>
<evidence type="ECO:0000313" key="4">
    <source>
        <dbReference type="Proteomes" id="UP000189777"/>
    </source>
</evidence>
<proteinExistence type="predicted"/>
<dbReference type="AlphaFoldDB" id="A0A1T5JLY3"/>
<feature type="transmembrane region" description="Helical" evidence="2">
    <location>
        <begin position="54"/>
        <end position="74"/>
    </location>
</feature>
<protein>
    <recommendedName>
        <fullName evidence="5">N-acetyl-1-D-myo-inositol-2-amino-2-deoxy-alpha-D-glucopyranoside deacetylase</fullName>
    </recommendedName>
</protein>
<keyword evidence="2" id="KW-1133">Transmembrane helix</keyword>
<feature type="transmembrane region" description="Helical" evidence="2">
    <location>
        <begin position="30"/>
        <end position="48"/>
    </location>
</feature>
<evidence type="ECO:0000313" key="3">
    <source>
        <dbReference type="EMBL" id="SKC52421.1"/>
    </source>
</evidence>
<reference evidence="3 4" key="1">
    <citation type="submission" date="2017-02" db="EMBL/GenBank/DDBJ databases">
        <authorList>
            <person name="Peterson S.W."/>
        </authorList>
    </citation>
    <scope>NUCLEOTIDE SEQUENCE [LARGE SCALE GENOMIC DNA]</scope>
    <source>
        <strain evidence="3 4">DSM 21481</strain>
    </source>
</reference>
<evidence type="ECO:0000256" key="1">
    <source>
        <dbReference type="SAM" id="MobiDB-lite"/>
    </source>
</evidence>
<organism evidence="3 4">
    <name type="scientific">Krasilnikoviella flava</name>
    <dbReference type="NCBI Taxonomy" id="526729"/>
    <lineage>
        <taxon>Bacteria</taxon>
        <taxon>Bacillati</taxon>
        <taxon>Actinomycetota</taxon>
        <taxon>Actinomycetes</taxon>
        <taxon>Micrococcales</taxon>
        <taxon>Promicromonosporaceae</taxon>
        <taxon>Krasilnikoviella</taxon>
    </lineage>
</organism>
<feature type="transmembrane region" description="Helical" evidence="2">
    <location>
        <begin position="114"/>
        <end position="134"/>
    </location>
</feature>
<dbReference type="EMBL" id="FUZQ01000002">
    <property type="protein sequence ID" value="SKC52421.1"/>
    <property type="molecule type" value="Genomic_DNA"/>
</dbReference>
<keyword evidence="2" id="KW-0472">Membrane</keyword>